<comment type="function">
    <text evidence="8">Nucleotidyltransferase involved in the post-translational modification of proteins. It can catalyze the addition of adenosine monophosphate (AMP) or uridine monophosphate (UMP) to a protein, resulting in modifications known as AMPylation and UMPylation.</text>
</comment>
<keyword evidence="5 8" id="KW-0547">Nucleotide-binding</keyword>
<dbReference type="Proteomes" id="UP001597414">
    <property type="component" value="Unassembled WGS sequence"/>
</dbReference>
<comment type="catalytic activity">
    <reaction evidence="8">
        <text>L-histidyl-[protein] + UTP = N(tele)-(5'-uridylyl)-L-histidyl-[protein] + diphosphate</text>
        <dbReference type="Rhea" id="RHEA:83891"/>
        <dbReference type="Rhea" id="RHEA-COMP:9745"/>
        <dbReference type="Rhea" id="RHEA-COMP:20239"/>
        <dbReference type="ChEBI" id="CHEBI:29979"/>
        <dbReference type="ChEBI" id="CHEBI:33019"/>
        <dbReference type="ChEBI" id="CHEBI:46398"/>
        <dbReference type="ChEBI" id="CHEBI:233474"/>
    </reaction>
</comment>
<feature type="active site" description="Proton acceptor" evidence="8">
    <location>
        <position position="247"/>
    </location>
</feature>
<dbReference type="Pfam" id="PF02696">
    <property type="entry name" value="SelO"/>
    <property type="match status" value="1"/>
</dbReference>
<dbReference type="RefSeq" id="WP_380804241.1">
    <property type="nucleotide sequence ID" value="NZ_JBHUIV010000020.1"/>
</dbReference>
<keyword evidence="6 8" id="KW-0067">ATP-binding</keyword>
<dbReference type="EMBL" id="JBHUIV010000020">
    <property type="protein sequence ID" value="MFD2202795.1"/>
    <property type="molecule type" value="Genomic_DNA"/>
</dbReference>
<dbReference type="PANTHER" id="PTHR32057">
    <property type="entry name" value="PROTEIN ADENYLYLTRANSFERASE SELO, MITOCHONDRIAL"/>
    <property type="match status" value="1"/>
</dbReference>
<comment type="catalytic activity">
    <reaction evidence="8">
        <text>L-seryl-[protein] + ATP = 3-O-(5'-adenylyl)-L-seryl-[protein] + diphosphate</text>
        <dbReference type="Rhea" id="RHEA:58120"/>
        <dbReference type="Rhea" id="RHEA-COMP:9863"/>
        <dbReference type="Rhea" id="RHEA-COMP:15073"/>
        <dbReference type="ChEBI" id="CHEBI:29999"/>
        <dbReference type="ChEBI" id="CHEBI:30616"/>
        <dbReference type="ChEBI" id="CHEBI:33019"/>
        <dbReference type="ChEBI" id="CHEBI:142516"/>
        <dbReference type="EC" id="2.7.7.108"/>
    </reaction>
</comment>
<keyword evidence="2 8" id="KW-0808">Transferase</keyword>
<evidence type="ECO:0000256" key="3">
    <source>
        <dbReference type="ARBA" id="ARBA00022695"/>
    </source>
</evidence>
<reference evidence="10" key="1">
    <citation type="journal article" date="2019" name="Int. J. Syst. Evol. Microbiol.">
        <title>The Global Catalogue of Microorganisms (GCM) 10K type strain sequencing project: providing services to taxonomists for standard genome sequencing and annotation.</title>
        <authorList>
            <consortium name="The Broad Institute Genomics Platform"/>
            <consortium name="The Broad Institute Genome Sequencing Center for Infectious Disease"/>
            <person name="Wu L."/>
            <person name="Ma J."/>
        </authorList>
    </citation>
    <scope>NUCLEOTIDE SEQUENCE [LARGE SCALE GENOMIC DNA]</scope>
    <source>
        <strain evidence="10">KCTC 19812</strain>
    </source>
</reference>
<feature type="binding site" evidence="8">
    <location>
        <position position="87"/>
    </location>
    <ligand>
        <name>ATP</name>
        <dbReference type="ChEBI" id="CHEBI:30616"/>
    </ligand>
</feature>
<feature type="binding site" evidence="8">
    <location>
        <position position="171"/>
    </location>
    <ligand>
        <name>ATP</name>
        <dbReference type="ChEBI" id="CHEBI:30616"/>
    </ligand>
</feature>
<dbReference type="InterPro" id="IPR003846">
    <property type="entry name" value="SelO"/>
</dbReference>
<name>A0ABW5BD48_9BACT</name>
<sequence length="479" mass="54314">MTWNLENTYQQLPEALFSTIHPTPVKSPQLIVLNHSLAKELGLDLEKYDTATLSAVFSGNQLPTDAKPMAQAYAGHQFGQFTMLGDGRAILLGEQVTPEGKRFDIQLKGSGRTPYSRNGDGRAHLSAMLREYLISEAMHYLGIPTSRSLAVVVTGEPVYREVIRAGAILTRVAESHIRVGTFEYARNFHNGQYLKDLLQYSIARHYPELDETENKALAFFEAVMDKQLDLITDWMRVGFIHGVMNTDNMSIPGETIDYGPCAFMNSYDPMTVFSSIDTQGRYAYGNQPFIAHWNLGCLASALLPEIAPVTEDALKIARESISRFPKDYESKWLEMMGRKLGIETTKPSDKALIDDLLHWMKNNKADYTNTFLYLRRNEFPKDSIYEKPEFKGWLLLWRDRISNNREKAQHLMDANNPAIIPRNHLVEEALDAASIHGDLKPFQELLEVLQNPYEDRPGMDKYQEVPGEVDAGYQTFCGT</sequence>
<protein>
    <recommendedName>
        <fullName evidence="8">Protein nucleotidyltransferase YdiU</fullName>
        <ecNumber evidence="8">2.7.7.-</ecNumber>
    </recommendedName>
    <alternativeName>
        <fullName evidence="8">Protein adenylyltransferase YdiU</fullName>
        <ecNumber evidence="8">2.7.7.108</ecNumber>
    </alternativeName>
    <alternativeName>
        <fullName evidence="8">Protein uridylyltransferase YdiU</fullName>
        <ecNumber evidence="8">2.7.7.-</ecNumber>
    </alternativeName>
</protein>
<dbReference type="HAMAP" id="MF_00692">
    <property type="entry name" value="SelO"/>
    <property type="match status" value="1"/>
</dbReference>
<dbReference type="EC" id="2.7.7.-" evidence="8"/>
<evidence type="ECO:0000313" key="9">
    <source>
        <dbReference type="EMBL" id="MFD2202795.1"/>
    </source>
</evidence>
<evidence type="ECO:0000256" key="6">
    <source>
        <dbReference type="ARBA" id="ARBA00022840"/>
    </source>
</evidence>
<evidence type="ECO:0000313" key="10">
    <source>
        <dbReference type="Proteomes" id="UP001597414"/>
    </source>
</evidence>
<comment type="cofactor">
    <cofactor evidence="8">
        <name>Mg(2+)</name>
        <dbReference type="ChEBI" id="CHEBI:18420"/>
    </cofactor>
    <cofactor evidence="8">
        <name>Mn(2+)</name>
        <dbReference type="ChEBI" id="CHEBI:29035"/>
    </cofactor>
</comment>
<dbReference type="EC" id="2.7.7.108" evidence="8"/>
<keyword evidence="10" id="KW-1185">Reference proteome</keyword>
<dbReference type="NCBIfam" id="NF000658">
    <property type="entry name" value="PRK00029.1"/>
    <property type="match status" value="1"/>
</dbReference>
<keyword evidence="7 8" id="KW-0460">Magnesium</keyword>
<evidence type="ECO:0000256" key="7">
    <source>
        <dbReference type="ARBA" id="ARBA00022842"/>
    </source>
</evidence>
<evidence type="ECO:0000256" key="2">
    <source>
        <dbReference type="ARBA" id="ARBA00022679"/>
    </source>
</evidence>
<comment type="catalytic activity">
    <reaction evidence="8">
        <text>L-seryl-[protein] + UTP = O-(5'-uridylyl)-L-seryl-[protein] + diphosphate</text>
        <dbReference type="Rhea" id="RHEA:64604"/>
        <dbReference type="Rhea" id="RHEA-COMP:9863"/>
        <dbReference type="Rhea" id="RHEA-COMP:16635"/>
        <dbReference type="ChEBI" id="CHEBI:29999"/>
        <dbReference type="ChEBI" id="CHEBI:33019"/>
        <dbReference type="ChEBI" id="CHEBI:46398"/>
        <dbReference type="ChEBI" id="CHEBI:156051"/>
    </reaction>
</comment>
<comment type="catalytic activity">
    <reaction evidence="8">
        <text>L-tyrosyl-[protein] + ATP = O-(5'-adenylyl)-L-tyrosyl-[protein] + diphosphate</text>
        <dbReference type="Rhea" id="RHEA:54288"/>
        <dbReference type="Rhea" id="RHEA-COMP:10136"/>
        <dbReference type="Rhea" id="RHEA-COMP:13846"/>
        <dbReference type="ChEBI" id="CHEBI:30616"/>
        <dbReference type="ChEBI" id="CHEBI:33019"/>
        <dbReference type="ChEBI" id="CHEBI:46858"/>
        <dbReference type="ChEBI" id="CHEBI:83624"/>
        <dbReference type="EC" id="2.7.7.108"/>
    </reaction>
</comment>
<evidence type="ECO:0000256" key="8">
    <source>
        <dbReference type="HAMAP-Rule" id="MF_00692"/>
    </source>
</evidence>
<feature type="binding site" evidence="8">
    <location>
        <position position="121"/>
    </location>
    <ligand>
        <name>ATP</name>
        <dbReference type="ChEBI" id="CHEBI:30616"/>
    </ligand>
</feature>
<comment type="similarity">
    <text evidence="1 8">Belongs to the SELO family.</text>
</comment>
<keyword evidence="8" id="KW-0464">Manganese</keyword>
<comment type="caution">
    <text evidence="9">The sequence shown here is derived from an EMBL/GenBank/DDBJ whole genome shotgun (WGS) entry which is preliminary data.</text>
</comment>
<feature type="binding site" evidence="8">
    <location>
        <position position="257"/>
    </location>
    <ligand>
        <name>ATP</name>
        <dbReference type="ChEBI" id="CHEBI:30616"/>
    </ligand>
</feature>
<organism evidence="9 10">
    <name type="scientific">Shivajiella indica</name>
    <dbReference type="NCBI Taxonomy" id="872115"/>
    <lineage>
        <taxon>Bacteria</taxon>
        <taxon>Pseudomonadati</taxon>
        <taxon>Bacteroidota</taxon>
        <taxon>Cytophagia</taxon>
        <taxon>Cytophagales</taxon>
        <taxon>Cyclobacteriaceae</taxon>
        <taxon>Shivajiella</taxon>
    </lineage>
</organism>
<feature type="binding site" evidence="8">
    <location>
        <position position="120"/>
    </location>
    <ligand>
        <name>ATP</name>
        <dbReference type="ChEBI" id="CHEBI:30616"/>
    </ligand>
</feature>
<evidence type="ECO:0000256" key="4">
    <source>
        <dbReference type="ARBA" id="ARBA00022723"/>
    </source>
</evidence>
<keyword evidence="3 8" id="KW-0548">Nucleotidyltransferase</keyword>
<gene>
    <name evidence="8" type="primary">ydiU</name>
    <name evidence="8" type="synonym">selO</name>
    <name evidence="9" type="ORF">ACFSKV_14550</name>
</gene>
<accession>A0ABW5BD48</accession>
<feature type="binding site" evidence="8">
    <location>
        <position position="178"/>
    </location>
    <ligand>
        <name>ATP</name>
        <dbReference type="ChEBI" id="CHEBI:30616"/>
    </ligand>
</feature>
<proteinExistence type="inferred from homology"/>
<feature type="binding site" evidence="8">
    <location>
        <position position="248"/>
    </location>
    <ligand>
        <name>Mg(2+)</name>
        <dbReference type="ChEBI" id="CHEBI:18420"/>
    </ligand>
</feature>
<dbReference type="PANTHER" id="PTHR32057:SF14">
    <property type="entry name" value="PROTEIN ADENYLYLTRANSFERASE SELO, MITOCHONDRIAL"/>
    <property type="match status" value="1"/>
</dbReference>
<keyword evidence="4 8" id="KW-0479">Metal-binding</keyword>
<feature type="binding site" evidence="8">
    <location>
        <position position="108"/>
    </location>
    <ligand>
        <name>ATP</name>
        <dbReference type="ChEBI" id="CHEBI:30616"/>
    </ligand>
</feature>
<comment type="catalytic activity">
    <reaction evidence="8">
        <text>L-threonyl-[protein] + ATP = 3-O-(5'-adenylyl)-L-threonyl-[protein] + diphosphate</text>
        <dbReference type="Rhea" id="RHEA:54292"/>
        <dbReference type="Rhea" id="RHEA-COMP:11060"/>
        <dbReference type="Rhea" id="RHEA-COMP:13847"/>
        <dbReference type="ChEBI" id="CHEBI:30013"/>
        <dbReference type="ChEBI" id="CHEBI:30616"/>
        <dbReference type="ChEBI" id="CHEBI:33019"/>
        <dbReference type="ChEBI" id="CHEBI:138113"/>
        <dbReference type="EC" id="2.7.7.108"/>
    </reaction>
</comment>
<feature type="binding site" evidence="8">
    <location>
        <position position="85"/>
    </location>
    <ligand>
        <name>ATP</name>
        <dbReference type="ChEBI" id="CHEBI:30616"/>
    </ligand>
</feature>
<evidence type="ECO:0000256" key="1">
    <source>
        <dbReference type="ARBA" id="ARBA00009747"/>
    </source>
</evidence>
<feature type="binding site" evidence="8">
    <location>
        <position position="88"/>
    </location>
    <ligand>
        <name>ATP</name>
        <dbReference type="ChEBI" id="CHEBI:30616"/>
    </ligand>
</feature>
<feature type="binding site" evidence="8">
    <location>
        <position position="257"/>
    </location>
    <ligand>
        <name>Mg(2+)</name>
        <dbReference type="ChEBI" id="CHEBI:18420"/>
    </ligand>
</feature>
<evidence type="ECO:0000256" key="5">
    <source>
        <dbReference type="ARBA" id="ARBA00022741"/>
    </source>
</evidence>
<comment type="catalytic activity">
    <reaction evidence="8">
        <text>L-tyrosyl-[protein] + UTP = O-(5'-uridylyl)-L-tyrosyl-[protein] + diphosphate</text>
        <dbReference type="Rhea" id="RHEA:83887"/>
        <dbReference type="Rhea" id="RHEA-COMP:10136"/>
        <dbReference type="Rhea" id="RHEA-COMP:20238"/>
        <dbReference type="ChEBI" id="CHEBI:33019"/>
        <dbReference type="ChEBI" id="CHEBI:46398"/>
        <dbReference type="ChEBI" id="CHEBI:46858"/>
        <dbReference type="ChEBI" id="CHEBI:90602"/>
    </reaction>
</comment>